<evidence type="ECO:0000313" key="2">
    <source>
        <dbReference type="Proteomes" id="UP001595604"/>
    </source>
</evidence>
<comment type="caution">
    <text evidence="1">The sequence shown here is derived from an EMBL/GenBank/DDBJ whole genome shotgun (WGS) entry which is preliminary data.</text>
</comment>
<evidence type="ECO:0000313" key="1">
    <source>
        <dbReference type="EMBL" id="MFC3175351.1"/>
    </source>
</evidence>
<keyword evidence="1" id="KW-0282">Flagellum</keyword>
<proteinExistence type="predicted"/>
<keyword evidence="2" id="KW-1185">Reference proteome</keyword>
<reference evidence="2" key="1">
    <citation type="journal article" date="2019" name="Int. J. Syst. Evol. Microbiol.">
        <title>The Global Catalogue of Microorganisms (GCM) 10K type strain sequencing project: providing services to taxonomists for standard genome sequencing and annotation.</title>
        <authorList>
            <consortium name="The Broad Institute Genomics Platform"/>
            <consortium name="The Broad Institute Genome Sequencing Center for Infectious Disease"/>
            <person name="Wu L."/>
            <person name="Ma J."/>
        </authorList>
    </citation>
    <scope>NUCLEOTIDE SEQUENCE [LARGE SCALE GENOMIC DNA]</scope>
    <source>
        <strain evidence="2">KCTC 42984</strain>
    </source>
</reference>
<dbReference type="Proteomes" id="UP001595604">
    <property type="component" value="Unassembled WGS sequence"/>
</dbReference>
<gene>
    <name evidence="1" type="ORF">ACFOD9_13910</name>
</gene>
<name>A0ABV7IRN9_9SPHN</name>
<dbReference type="Gene3D" id="2.30.330.10">
    <property type="entry name" value="SpoA-like"/>
    <property type="match status" value="1"/>
</dbReference>
<sequence length="306" mass="31079">MKPDRSIVAARPLAQHCAELVRAAPGIDDLTARLETCAGKLARSLVAALAPLAGGKGLAIKARPARQVGVGDLILELPGLAACTLMGLGAEALPLVAALDAAAVLRMVDRTFGGRGAAPEPLPAEFPGSADLMIGRLEGLVATHLAAALALPGTAPLLPLRRAGLLDELEAFPGHDRLVLVDLQVTEPGGDSWPITLLVPPATLAALFAGPAPRPASPRRAADPLARPFADVSLACSAVLVDMRMSMKTLAALRPGTLLPVAVARQVPLRICDSASDAGGGDGPILATGTVGAAEDRVALQINTAF</sequence>
<dbReference type="InterPro" id="IPR036429">
    <property type="entry name" value="SpoA-like_sf"/>
</dbReference>
<keyword evidence="1" id="KW-0969">Cilium</keyword>
<accession>A0ABV7IRN9</accession>
<keyword evidence="1" id="KW-0966">Cell projection</keyword>
<dbReference type="EMBL" id="JBHRTQ010000013">
    <property type="protein sequence ID" value="MFC3175351.1"/>
    <property type="molecule type" value="Genomic_DNA"/>
</dbReference>
<dbReference type="RefSeq" id="WP_379510730.1">
    <property type="nucleotide sequence ID" value="NZ_JBHRTQ010000013.1"/>
</dbReference>
<organism evidence="1 2">
    <name type="scientific">Novosphingobium bradum</name>
    <dbReference type="NCBI Taxonomy" id="1737444"/>
    <lineage>
        <taxon>Bacteria</taxon>
        <taxon>Pseudomonadati</taxon>
        <taxon>Pseudomonadota</taxon>
        <taxon>Alphaproteobacteria</taxon>
        <taxon>Sphingomonadales</taxon>
        <taxon>Sphingomonadaceae</taxon>
        <taxon>Novosphingobium</taxon>
    </lineage>
</organism>
<protein>
    <submittedName>
        <fullName evidence="1">Flagellar motor switch protein FliM</fullName>
    </submittedName>
</protein>